<dbReference type="EMBL" id="CVRI01000058">
    <property type="protein sequence ID" value="CRL02819.1"/>
    <property type="molecule type" value="Genomic_DNA"/>
</dbReference>
<dbReference type="AlphaFoldDB" id="A0A1J1IRF8"/>
<evidence type="ECO:0000313" key="2">
    <source>
        <dbReference type="Proteomes" id="UP000183832"/>
    </source>
</evidence>
<reference evidence="1 2" key="1">
    <citation type="submission" date="2015-04" db="EMBL/GenBank/DDBJ databases">
        <authorList>
            <person name="Syromyatnikov M.Y."/>
            <person name="Popov V.N."/>
        </authorList>
    </citation>
    <scope>NUCLEOTIDE SEQUENCE [LARGE SCALE GENOMIC DNA]</scope>
</reference>
<feature type="non-terminal residue" evidence="1">
    <location>
        <position position="1"/>
    </location>
</feature>
<proteinExistence type="predicted"/>
<name>A0A1J1IRF8_9DIPT</name>
<keyword evidence="2" id="KW-1185">Reference proteome</keyword>
<sequence length="69" mass="8395">VLFRLFLPQARVEFSVIFLKLHKKDFRVRFTRFHLTCLSGNSRNQMQINSKSVLTEIKNQFIFKRFFIN</sequence>
<dbReference type="Proteomes" id="UP000183832">
    <property type="component" value="Unassembled WGS sequence"/>
</dbReference>
<evidence type="ECO:0000313" key="1">
    <source>
        <dbReference type="EMBL" id="CRL02819.1"/>
    </source>
</evidence>
<accession>A0A1J1IRF8</accession>
<protein>
    <submittedName>
        <fullName evidence="1">CLUMA_CG015921, isoform A</fullName>
    </submittedName>
</protein>
<gene>
    <name evidence="1" type="ORF">CLUMA_CG015921</name>
</gene>
<organism evidence="1 2">
    <name type="scientific">Clunio marinus</name>
    <dbReference type="NCBI Taxonomy" id="568069"/>
    <lineage>
        <taxon>Eukaryota</taxon>
        <taxon>Metazoa</taxon>
        <taxon>Ecdysozoa</taxon>
        <taxon>Arthropoda</taxon>
        <taxon>Hexapoda</taxon>
        <taxon>Insecta</taxon>
        <taxon>Pterygota</taxon>
        <taxon>Neoptera</taxon>
        <taxon>Endopterygota</taxon>
        <taxon>Diptera</taxon>
        <taxon>Nematocera</taxon>
        <taxon>Chironomoidea</taxon>
        <taxon>Chironomidae</taxon>
        <taxon>Clunio</taxon>
    </lineage>
</organism>